<dbReference type="SUPFAM" id="SSF81301">
    <property type="entry name" value="Nucleotidyltransferase"/>
    <property type="match status" value="1"/>
</dbReference>
<organism evidence="1 2">
    <name type="scientific">Halobacillus litoralis</name>
    <dbReference type="NCBI Taxonomy" id="45668"/>
    <lineage>
        <taxon>Bacteria</taxon>
        <taxon>Bacillati</taxon>
        <taxon>Bacillota</taxon>
        <taxon>Bacilli</taxon>
        <taxon>Bacillales</taxon>
        <taxon>Bacillaceae</taxon>
        <taxon>Halobacillus</taxon>
    </lineage>
</organism>
<dbReference type="EMBL" id="WMFA01000001">
    <property type="protein sequence ID" value="MYL69922.1"/>
    <property type="molecule type" value="Genomic_DNA"/>
</dbReference>
<gene>
    <name evidence="1" type="ORF">GLW00_03620</name>
</gene>
<evidence type="ECO:0000313" key="2">
    <source>
        <dbReference type="Proteomes" id="UP000450457"/>
    </source>
</evidence>
<dbReference type="InterPro" id="IPR043519">
    <property type="entry name" value="NT_sf"/>
</dbReference>
<evidence type="ECO:0000313" key="1">
    <source>
        <dbReference type="EMBL" id="MYL69922.1"/>
    </source>
</evidence>
<name>A0A845F6P2_9BACI</name>
<dbReference type="Proteomes" id="UP000450457">
    <property type="component" value="Unassembled WGS sequence"/>
</dbReference>
<reference evidence="1 2" key="1">
    <citation type="submission" date="2019-11" db="EMBL/GenBank/DDBJ databases">
        <title>Genome sequences of 17 halophilic strains isolated from different environments.</title>
        <authorList>
            <person name="Furrow R.E."/>
        </authorList>
    </citation>
    <scope>NUCLEOTIDE SEQUENCE [LARGE SCALE GENOMIC DNA]</scope>
    <source>
        <strain evidence="1 2">SL-4</strain>
    </source>
</reference>
<comment type="caution">
    <text evidence="1">The sequence shown here is derived from an EMBL/GenBank/DDBJ whole genome shotgun (WGS) entry which is preliminary data.</text>
</comment>
<dbReference type="InterPro" id="IPR039498">
    <property type="entry name" value="NTP_transf_5"/>
</dbReference>
<dbReference type="OrthoDB" id="9773927at2"/>
<protein>
    <submittedName>
        <fullName evidence="1">Renal dipeptidase</fullName>
    </submittedName>
</protein>
<proteinExistence type="predicted"/>
<accession>A0A845F6P2</accession>
<dbReference type="GeneID" id="78006064"/>
<dbReference type="AlphaFoldDB" id="A0A845F6P2"/>
<dbReference type="RefSeq" id="WP_160911297.1">
    <property type="nucleotide sequence ID" value="NZ_WMFA01000001.1"/>
</dbReference>
<dbReference type="Pfam" id="PF14907">
    <property type="entry name" value="NTP_transf_5"/>
    <property type="match status" value="1"/>
</dbReference>
<sequence>MSRATTLQLANVPKEVHLILQLLKSDKQQDIHALSRSSFEDIDWNLFIKQSLHHRVYPLLYSKVKMVESGRIPKFVKEKLCFEYKRNTFQMLQLSGEMDWMSRLFSSNEIRLLFLKGPMLSHELYGDVSLRTSGDLDVMISIEDLQKAEHLLASHGYQKDDYIETVLEDWKWRHHHVTYYHPRKKVKIELHWRLNPGPCKEPGFEHLWKRKEVSSISKTPIYMLGKEDLFLFLAAHGARHGWSRLRWLVDVDRLVDQSIDWKTLKRLLIHNHFHLAGAQALYLSSVLLETPVPLEMPVNKRSRVLAQQAIFYLESMINLHSEPLPQEVADYHKRHLFSLMSWNQKFFFILSFLYPYPEDAELLPLPKRLHFLYFPLRPFLWGWRKTRKHAIT</sequence>